<dbReference type="Gene3D" id="1.25.40.20">
    <property type="entry name" value="Ankyrin repeat-containing domain"/>
    <property type="match status" value="2"/>
</dbReference>
<dbReference type="Pfam" id="PF12796">
    <property type="entry name" value="Ank_2"/>
    <property type="match status" value="1"/>
</dbReference>
<organism evidence="4 5">
    <name type="scientific">Roseivirga misakiensis</name>
    <dbReference type="NCBI Taxonomy" id="1563681"/>
    <lineage>
        <taxon>Bacteria</taxon>
        <taxon>Pseudomonadati</taxon>
        <taxon>Bacteroidota</taxon>
        <taxon>Cytophagia</taxon>
        <taxon>Cytophagales</taxon>
        <taxon>Roseivirgaceae</taxon>
        <taxon>Roseivirga</taxon>
    </lineage>
</organism>
<dbReference type="Proteomes" id="UP000095552">
    <property type="component" value="Unassembled WGS sequence"/>
</dbReference>
<keyword evidence="1" id="KW-0677">Repeat</keyword>
<dbReference type="InterPro" id="IPR036770">
    <property type="entry name" value="Ankyrin_rpt-contain_sf"/>
</dbReference>
<reference evidence="4 5" key="1">
    <citation type="submission" date="2016-08" db="EMBL/GenBank/DDBJ databases">
        <title>Draft genome of Fabibacter sp. strain SK-8.</title>
        <authorList>
            <person name="Wong S.-K."/>
            <person name="Hamasaki K."/>
            <person name="Yoshizawa S."/>
        </authorList>
    </citation>
    <scope>NUCLEOTIDE SEQUENCE [LARGE SCALE GENOMIC DNA]</scope>
    <source>
        <strain evidence="4 5">SK-8</strain>
    </source>
</reference>
<dbReference type="SMART" id="SM00248">
    <property type="entry name" value="ANK"/>
    <property type="match status" value="2"/>
</dbReference>
<protein>
    <submittedName>
        <fullName evidence="4">Uncharacterized protein</fullName>
    </submittedName>
</protein>
<dbReference type="AlphaFoldDB" id="A0A1E5T887"/>
<dbReference type="PROSITE" id="PS51257">
    <property type="entry name" value="PROKAR_LIPOPROTEIN"/>
    <property type="match status" value="1"/>
</dbReference>
<dbReference type="PROSITE" id="PS50088">
    <property type="entry name" value="ANK_REPEAT"/>
    <property type="match status" value="2"/>
</dbReference>
<dbReference type="PANTHER" id="PTHR24171">
    <property type="entry name" value="ANKYRIN REPEAT DOMAIN-CONTAINING PROTEIN 39-RELATED"/>
    <property type="match status" value="1"/>
</dbReference>
<dbReference type="SUPFAM" id="SSF48403">
    <property type="entry name" value="Ankyrin repeat"/>
    <property type="match status" value="1"/>
</dbReference>
<evidence type="ECO:0000313" key="5">
    <source>
        <dbReference type="Proteomes" id="UP000095552"/>
    </source>
</evidence>
<accession>A0A1E5T887</accession>
<proteinExistence type="predicted"/>
<keyword evidence="2 3" id="KW-0040">ANK repeat</keyword>
<dbReference type="OrthoDB" id="754271at2"/>
<gene>
    <name evidence="4" type="ORF">BFP71_00455</name>
</gene>
<keyword evidence="5" id="KW-1185">Reference proteome</keyword>
<dbReference type="PROSITE" id="PS50297">
    <property type="entry name" value="ANK_REP_REGION"/>
    <property type="match status" value="1"/>
</dbReference>
<evidence type="ECO:0000256" key="3">
    <source>
        <dbReference type="PROSITE-ProRule" id="PRU00023"/>
    </source>
</evidence>
<evidence type="ECO:0000256" key="2">
    <source>
        <dbReference type="ARBA" id="ARBA00023043"/>
    </source>
</evidence>
<evidence type="ECO:0000313" key="4">
    <source>
        <dbReference type="EMBL" id="OEK07517.1"/>
    </source>
</evidence>
<feature type="repeat" description="ANK" evidence="3">
    <location>
        <begin position="73"/>
        <end position="105"/>
    </location>
</feature>
<feature type="repeat" description="ANK" evidence="3">
    <location>
        <begin position="106"/>
        <end position="138"/>
    </location>
</feature>
<evidence type="ECO:0000256" key="1">
    <source>
        <dbReference type="ARBA" id="ARBA00022737"/>
    </source>
</evidence>
<name>A0A1E5T887_9BACT</name>
<comment type="caution">
    <text evidence="4">The sequence shown here is derived from an EMBL/GenBank/DDBJ whole genome shotgun (WGS) entry which is preliminary data.</text>
</comment>
<sequence>MGNNKSNLAKPALAVLFLTIGLMLQSCSNQKEGEDVKVKAPKQTLFEAAFLGNVTNVNKHIEAGTALNLKDDFGSTALVIATIFNKVDVAIALIEGGADIEVKGDDGSTTLHTAAFYGRTEIVKALLNKGANTAALNNYQSTALASVQVPFDQVKPLYDQISKDLRPLGLTLDYEELKSARQEIAELIINQQK</sequence>
<dbReference type="STRING" id="1563681.BFP71_00455"/>
<dbReference type="EMBL" id="MDGQ01000002">
    <property type="protein sequence ID" value="OEK07517.1"/>
    <property type="molecule type" value="Genomic_DNA"/>
</dbReference>
<dbReference type="InterPro" id="IPR002110">
    <property type="entry name" value="Ankyrin_rpt"/>
</dbReference>